<sequence>MNYLFEENKKDQPLGSDCQSYCMQSCSYECGRGCKAHCDMDCADQCRRGPGMM</sequence>
<accession>A0A6M0H6C9</accession>
<reference evidence="1 2" key="1">
    <citation type="submission" date="2020-02" db="EMBL/GenBank/DDBJ databases">
        <title>Genome assembly of a novel Clostridium senegalense strain.</title>
        <authorList>
            <person name="Gupta T.B."/>
            <person name="Jauregui R."/>
            <person name="Maclean P."/>
            <person name="Nawarathana A."/>
            <person name="Brightwell G."/>
        </authorList>
    </citation>
    <scope>NUCLEOTIDE SEQUENCE [LARGE SCALE GENOMIC DNA]</scope>
    <source>
        <strain evidence="1 2">AGRFS4</strain>
    </source>
</reference>
<proteinExistence type="predicted"/>
<evidence type="ECO:0000313" key="2">
    <source>
        <dbReference type="Proteomes" id="UP000481872"/>
    </source>
</evidence>
<dbReference type="EMBL" id="JAAGPU010000016">
    <property type="protein sequence ID" value="NEU05132.1"/>
    <property type="molecule type" value="Genomic_DNA"/>
</dbReference>
<dbReference type="RefSeq" id="WP_157450835.1">
    <property type="nucleotide sequence ID" value="NZ_JAAGPU010000016.1"/>
</dbReference>
<gene>
    <name evidence="1" type="ORF">G3M99_09750</name>
</gene>
<dbReference type="AlphaFoldDB" id="A0A6M0H6C9"/>
<keyword evidence="2" id="KW-1185">Reference proteome</keyword>
<protein>
    <submittedName>
        <fullName evidence="1">Uncharacterized protein</fullName>
    </submittedName>
</protein>
<comment type="caution">
    <text evidence="1">The sequence shown here is derived from an EMBL/GenBank/DDBJ whole genome shotgun (WGS) entry which is preliminary data.</text>
</comment>
<dbReference type="Proteomes" id="UP000481872">
    <property type="component" value="Unassembled WGS sequence"/>
</dbReference>
<evidence type="ECO:0000313" key="1">
    <source>
        <dbReference type="EMBL" id="NEU05132.1"/>
    </source>
</evidence>
<name>A0A6M0H6C9_9CLOT</name>
<organism evidence="1 2">
    <name type="scientific">Clostridium senegalense</name>
    <dbReference type="NCBI Taxonomy" id="1465809"/>
    <lineage>
        <taxon>Bacteria</taxon>
        <taxon>Bacillati</taxon>
        <taxon>Bacillota</taxon>
        <taxon>Clostridia</taxon>
        <taxon>Eubacteriales</taxon>
        <taxon>Clostridiaceae</taxon>
        <taxon>Clostridium</taxon>
    </lineage>
</organism>